<comment type="caution">
    <text evidence="1">The sequence shown here is derived from an EMBL/GenBank/DDBJ whole genome shotgun (WGS) entry which is preliminary data.</text>
</comment>
<accession>A0ABW5BY34</accession>
<dbReference type="Pfam" id="PF14183">
    <property type="entry name" value="YwpF"/>
    <property type="match status" value="1"/>
</dbReference>
<dbReference type="EMBL" id="JBHUIK010000003">
    <property type="protein sequence ID" value="MFD2215068.1"/>
    <property type="molecule type" value="Genomic_DNA"/>
</dbReference>
<protein>
    <submittedName>
        <fullName evidence="1">YwpF-like family protein</fullName>
    </submittedName>
</protein>
<proteinExistence type="predicted"/>
<evidence type="ECO:0000313" key="2">
    <source>
        <dbReference type="Proteomes" id="UP001597318"/>
    </source>
</evidence>
<sequence length="107" mass="11772">MKTFKLVGLQIEDTAAIESSIIPLKDGLVINKEDGENSWLIEALISKEWLPFFNEHVAQPDTQLKVLVTISKPTNTPAQISASVKNVTELDESISVLLDGRLLARSV</sequence>
<evidence type="ECO:0000313" key="1">
    <source>
        <dbReference type="EMBL" id="MFD2215068.1"/>
    </source>
</evidence>
<dbReference type="InterPro" id="IPR025573">
    <property type="entry name" value="YwpF"/>
</dbReference>
<organism evidence="1 2">
    <name type="scientific">Metabacillus endolithicus</name>
    <dbReference type="NCBI Taxonomy" id="1535204"/>
    <lineage>
        <taxon>Bacteria</taxon>
        <taxon>Bacillati</taxon>
        <taxon>Bacillota</taxon>
        <taxon>Bacilli</taxon>
        <taxon>Bacillales</taxon>
        <taxon>Bacillaceae</taxon>
        <taxon>Metabacillus</taxon>
    </lineage>
</organism>
<gene>
    <name evidence="1" type="ORF">ACFSKK_15365</name>
</gene>
<reference evidence="2" key="1">
    <citation type="journal article" date="2019" name="Int. J. Syst. Evol. Microbiol.">
        <title>The Global Catalogue of Microorganisms (GCM) 10K type strain sequencing project: providing services to taxonomists for standard genome sequencing and annotation.</title>
        <authorList>
            <consortium name="The Broad Institute Genomics Platform"/>
            <consortium name="The Broad Institute Genome Sequencing Center for Infectious Disease"/>
            <person name="Wu L."/>
            <person name="Ma J."/>
        </authorList>
    </citation>
    <scope>NUCLEOTIDE SEQUENCE [LARGE SCALE GENOMIC DNA]</scope>
    <source>
        <strain evidence="2">CGMCC 1.15474</strain>
    </source>
</reference>
<keyword evidence="2" id="KW-1185">Reference proteome</keyword>
<dbReference type="Proteomes" id="UP001597318">
    <property type="component" value="Unassembled WGS sequence"/>
</dbReference>
<name>A0ABW5BY34_9BACI</name>
<dbReference type="RefSeq" id="WP_247346624.1">
    <property type="nucleotide sequence ID" value="NZ_CP095550.1"/>
</dbReference>